<name>A0AAD4DXV8_9AGAM</name>
<dbReference type="GeneID" id="64656951"/>
<reference evidence="1" key="1">
    <citation type="journal article" date="2020" name="New Phytol.">
        <title>Comparative genomics reveals dynamic genome evolution in host specialist ectomycorrhizal fungi.</title>
        <authorList>
            <person name="Lofgren L.A."/>
            <person name="Nguyen N.H."/>
            <person name="Vilgalys R."/>
            <person name="Ruytinx J."/>
            <person name="Liao H.L."/>
            <person name="Branco S."/>
            <person name="Kuo A."/>
            <person name="LaButti K."/>
            <person name="Lipzen A."/>
            <person name="Andreopoulos W."/>
            <person name="Pangilinan J."/>
            <person name="Riley R."/>
            <person name="Hundley H."/>
            <person name="Na H."/>
            <person name="Barry K."/>
            <person name="Grigoriev I.V."/>
            <person name="Stajich J.E."/>
            <person name="Kennedy P.G."/>
        </authorList>
    </citation>
    <scope>NUCLEOTIDE SEQUENCE</scope>
    <source>
        <strain evidence="1">FC203</strain>
    </source>
</reference>
<comment type="caution">
    <text evidence="1">The sequence shown here is derived from an EMBL/GenBank/DDBJ whole genome shotgun (WGS) entry which is preliminary data.</text>
</comment>
<accession>A0AAD4DXV8</accession>
<protein>
    <submittedName>
        <fullName evidence="1">Uncharacterized protein</fullName>
    </submittedName>
</protein>
<proteinExistence type="predicted"/>
<gene>
    <name evidence="1" type="ORF">F5891DRAFT_1055220</name>
</gene>
<sequence>ETVLPSPEISYHPAQKMRLSLLAVVVALTASMFVSACKTENQICTSRLDCCDSMLCVHTQPDVSMRKSLCSQDSTT</sequence>
<dbReference type="Proteomes" id="UP001195769">
    <property type="component" value="Unassembled WGS sequence"/>
</dbReference>
<evidence type="ECO:0000313" key="1">
    <source>
        <dbReference type="EMBL" id="KAG1896121.1"/>
    </source>
</evidence>
<dbReference type="AlphaFoldDB" id="A0AAD4DXV8"/>
<evidence type="ECO:0000313" key="2">
    <source>
        <dbReference type="Proteomes" id="UP001195769"/>
    </source>
</evidence>
<keyword evidence="2" id="KW-1185">Reference proteome</keyword>
<dbReference type="EMBL" id="JABBWK010000058">
    <property type="protein sequence ID" value="KAG1896121.1"/>
    <property type="molecule type" value="Genomic_DNA"/>
</dbReference>
<dbReference type="RefSeq" id="XP_041221697.1">
    <property type="nucleotide sequence ID" value="XM_041362653.1"/>
</dbReference>
<organism evidence="1 2">
    <name type="scientific">Suillus fuscotomentosus</name>
    <dbReference type="NCBI Taxonomy" id="1912939"/>
    <lineage>
        <taxon>Eukaryota</taxon>
        <taxon>Fungi</taxon>
        <taxon>Dikarya</taxon>
        <taxon>Basidiomycota</taxon>
        <taxon>Agaricomycotina</taxon>
        <taxon>Agaricomycetes</taxon>
        <taxon>Agaricomycetidae</taxon>
        <taxon>Boletales</taxon>
        <taxon>Suillineae</taxon>
        <taxon>Suillaceae</taxon>
        <taxon>Suillus</taxon>
    </lineage>
</organism>
<feature type="non-terminal residue" evidence="1">
    <location>
        <position position="1"/>
    </location>
</feature>